<dbReference type="EMBL" id="JASATX010000001">
    <property type="protein sequence ID" value="MDI2098315.1"/>
    <property type="molecule type" value="Genomic_DNA"/>
</dbReference>
<dbReference type="AlphaFoldDB" id="A0AAW6T3B4"/>
<organism evidence="3 4">
    <name type="scientific">Ruicaihuangia caeni</name>
    <dbReference type="NCBI Taxonomy" id="3042517"/>
    <lineage>
        <taxon>Bacteria</taxon>
        <taxon>Bacillati</taxon>
        <taxon>Actinomycetota</taxon>
        <taxon>Actinomycetes</taxon>
        <taxon>Micrococcales</taxon>
        <taxon>Microbacteriaceae</taxon>
        <taxon>Ruicaihuangia</taxon>
    </lineage>
</organism>
<proteinExistence type="inferred from homology"/>
<accession>A0AAW6T3B4</accession>
<name>A0AAW6T3B4_9MICO</name>
<dbReference type="Gene3D" id="3.90.1300.10">
    <property type="entry name" value="Amidase signature (AS) domain"/>
    <property type="match status" value="1"/>
</dbReference>
<keyword evidence="4" id="KW-1185">Reference proteome</keyword>
<dbReference type="PANTHER" id="PTHR11895:SF7">
    <property type="entry name" value="GLUTAMYL-TRNA(GLN) AMIDOTRANSFERASE SUBUNIT A, MITOCHONDRIAL"/>
    <property type="match status" value="1"/>
</dbReference>
<dbReference type="InterPro" id="IPR020556">
    <property type="entry name" value="Amidase_CS"/>
</dbReference>
<dbReference type="RefSeq" id="WP_281488057.1">
    <property type="nucleotide sequence ID" value="NZ_JASATX010000001.1"/>
</dbReference>
<dbReference type="InterPro" id="IPR023631">
    <property type="entry name" value="Amidase_dom"/>
</dbReference>
<evidence type="ECO:0000259" key="2">
    <source>
        <dbReference type="Pfam" id="PF01425"/>
    </source>
</evidence>
<gene>
    <name evidence="3" type="ORF">QF206_04955</name>
</gene>
<dbReference type="PANTHER" id="PTHR11895">
    <property type="entry name" value="TRANSAMIDASE"/>
    <property type="match status" value="1"/>
</dbReference>
<dbReference type="InterPro" id="IPR036928">
    <property type="entry name" value="AS_sf"/>
</dbReference>
<comment type="similarity">
    <text evidence="1">Belongs to the amidase family.</text>
</comment>
<reference evidence="3 4" key="1">
    <citation type="submission" date="2023-04" db="EMBL/GenBank/DDBJ databases">
        <title>Klugiella caeni sp. nov. isolated from the sludge of biochemical tank.</title>
        <authorList>
            <person name="Geng K."/>
        </authorList>
    </citation>
    <scope>NUCLEOTIDE SEQUENCE [LARGE SCALE GENOMIC DNA]</scope>
    <source>
        <strain evidence="3 4">YN-L-19</strain>
    </source>
</reference>
<evidence type="ECO:0000313" key="4">
    <source>
        <dbReference type="Proteomes" id="UP001321506"/>
    </source>
</evidence>
<evidence type="ECO:0000313" key="3">
    <source>
        <dbReference type="EMBL" id="MDI2098315.1"/>
    </source>
</evidence>
<protein>
    <submittedName>
        <fullName evidence="3">Amidase</fullName>
    </submittedName>
</protein>
<dbReference type="InterPro" id="IPR000120">
    <property type="entry name" value="Amidase"/>
</dbReference>
<feature type="domain" description="Amidase" evidence="2">
    <location>
        <begin position="33"/>
        <end position="458"/>
    </location>
</feature>
<comment type="caution">
    <text evidence="3">The sequence shown here is derived from an EMBL/GenBank/DDBJ whole genome shotgun (WGS) entry which is preliminary data.</text>
</comment>
<dbReference type="PROSITE" id="PS00571">
    <property type="entry name" value="AMIDASES"/>
    <property type="match status" value="1"/>
</dbReference>
<dbReference type="GO" id="GO:0003824">
    <property type="term" value="F:catalytic activity"/>
    <property type="evidence" value="ECO:0007669"/>
    <property type="project" value="InterPro"/>
</dbReference>
<evidence type="ECO:0000256" key="1">
    <source>
        <dbReference type="ARBA" id="ARBA00009199"/>
    </source>
</evidence>
<dbReference type="Proteomes" id="UP001321506">
    <property type="component" value="Unassembled WGS sequence"/>
</dbReference>
<sequence length="481" mass="51902">MSDLSDLSDRSLVYLSATEALQRFRDGSLLPSELMAALLARIDEVNPGLNAFTAVYAKEAMAGARLADERWRQGTARPLEGIALAVKDNVPITGHTVTYGSKLYADNVVSDTHPGVARMLEAGAVVIGRTTMPEFGEAGNCYTPLWGVTRNPWNREYGPGGSSSGAGVTLAAGMTTIADGSDIGGSIRIPASCCGVYGYKAPFGRNPNDLPNTFDPYMHYGPLARTVEDVCLMQSIIAGRHPDDISTVNETVDYTALADVKGWKIAYSIDLGYFPVDTEVRDNLLSLVEGLRALGATVEEVELDWGTEAFDAWLATNSSRGSAARFVHDFERDVDQLADYTADMIAHGKSLTPDDLTAALEVHVAMYGRMGRMLEEYDAFLCPTTALPSVGADRSPLDLAIEINGEIVPEKIAEAWFMTYPFNMLSQLPVLSIPSGMSSIGVPTGVQVVGPAFDDMKVMSVARAVEKHVYKTDFWQLEVSA</sequence>
<dbReference type="Pfam" id="PF01425">
    <property type="entry name" value="Amidase"/>
    <property type="match status" value="1"/>
</dbReference>
<dbReference type="SUPFAM" id="SSF75304">
    <property type="entry name" value="Amidase signature (AS) enzymes"/>
    <property type="match status" value="1"/>
</dbReference>